<dbReference type="STRING" id="357750.A0A2S6CDT2"/>
<feature type="region of interest" description="Disordered" evidence="1">
    <location>
        <begin position="1"/>
        <end position="187"/>
    </location>
</feature>
<feature type="compositionally biased region" description="Basic and acidic residues" evidence="1">
    <location>
        <begin position="113"/>
        <end position="131"/>
    </location>
</feature>
<dbReference type="PROSITE" id="PS50006">
    <property type="entry name" value="FHA_DOMAIN"/>
    <property type="match status" value="1"/>
</dbReference>
<dbReference type="InterPro" id="IPR008984">
    <property type="entry name" value="SMAD_FHA_dom_sf"/>
</dbReference>
<proteinExistence type="predicted"/>
<feature type="compositionally biased region" description="Basic and acidic residues" evidence="1">
    <location>
        <begin position="1"/>
        <end position="40"/>
    </location>
</feature>
<comment type="caution">
    <text evidence="3">The sequence shown here is derived from an EMBL/GenBank/DDBJ whole genome shotgun (WGS) entry which is preliminary data.</text>
</comment>
<evidence type="ECO:0000313" key="4">
    <source>
        <dbReference type="Proteomes" id="UP000237631"/>
    </source>
</evidence>
<dbReference type="EMBL" id="PNEN01000488">
    <property type="protein sequence ID" value="PPJ57867.1"/>
    <property type="molecule type" value="Genomic_DNA"/>
</dbReference>
<dbReference type="PANTHER" id="PTHR23308">
    <property type="entry name" value="NUCLEAR INHIBITOR OF PROTEIN PHOSPHATASE-1"/>
    <property type="match status" value="1"/>
</dbReference>
<evidence type="ECO:0000256" key="1">
    <source>
        <dbReference type="SAM" id="MobiDB-lite"/>
    </source>
</evidence>
<dbReference type="InterPro" id="IPR000253">
    <property type="entry name" value="FHA_dom"/>
</dbReference>
<feature type="compositionally biased region" description="Basic residues" evidence="1">
    <location>
        <begin position="41"/>
        <end position="59"/>
    </location>
</feature>
<accession>A0A2S6CDT2</accession>
<evidence type="ECO:0000313" key="3">
    <source>
        <dbReference type="EMBL" id="PPJ57867.1"/>
    </source>
</evidence>
<dbReference type="Pfam" id="PF00498">
    <property type="entry name" value="FHA"/>
    <property type="match status" value="1"/>
</dbReference>
<dbReference type="Gene3D" id="2.60.200.20">
    <property type="match status" value="1"/>
</dbReference>
<feature type="compositionally biased region" description="Basic and acidic residues" evidence="1">
    <location>
        <begin position="77"/>
        <end position="106"/>
    </location>
</feature>
<dbReference type="Proteomes" id="UP000237631">
    <property type="component" value="Unassembled WGS sequence"/>
</dbReference>
<feature type="compositionally biased region" description="Basic residues" evidence="1">
    <location>
        <begin position="132"/>
        <end position="158"/>
    </location>
</feature>
<dbReference type="AlphaFoldDB" id="A0A2S6CDT2"/>
<dbReference type="OrthoDB" id="444265at2759"/>
<feature type="domain" description="FHA" evidence="2">
    <location>
        <begin position="247"/>
        <end position="310"/>
    </location>
</feature>
<sequence>MDSETRSRRRDARDDEYRSSKDVDSRSKRRDRSASEDERSPRKRRYSKSRDQRRRSRSRSRSEVDSEYEHSRRRKGADKDEPRDRGKDRRRDRRDPSEDYASDARKSSRRDRKYRDRSRSRSRTRRDDERPHRHSKRSRSPTSKRRHSRSPSPHRKSRAPLPSQLDSFQKDNNLPPGSAPVEKQKPNFKPTGLLAKEANTVAGTTTVLKYHEPPEARKPPSSAQWRMYVFKKSDLVDTIQLHTRSAWLIGRDPKITDLHLEHPSISKQHAVIQFRHRTTTNEYGDKSSKVKPYVIDLDSANGTRVNGKKVEGSRYMELLDQDVLKFGDSEREYVMMLPGAAEKK</sequence>
<keyword evidence="4" id="KW-1185">Reference proteome</keyword>
<protein>
    <recommendedName>
        <fullName evidence="2">FHA domain-containing protein</fullName>
    </recommendedName>
</protein>
<feature type="compositionally biased region" description="Basic and acidic residues" evidence="1">
    <location>
        <begin position="60"/>
        <end position="70"/>
    </location>
</feature>
<dbReference type="InterPro" id="IPR050923">
    <property type="entry name" value="Cell_Proc_Reg/RNA_Proc"/>
</dbReference>
<organism evidence="3 4">
    <name type="scientific">Cercospora berteroae</name>
    <dbReference type="NCBI Taxonomy" id="357750"/>
    <lineage>
        <taxon>Eukaryota</taxon>
        <taxon>Fungi</taxon>
        <taxon>Dikarya</taxon>
        <taxon>Ascomycota</taxon>
        <taxon>Pezizomycotina</taxon>
        <taxon>Dothideomycetes</taxon>
        <taxon>Dothideomycetidae</taxon>
        <taxon>Mycosphaerellales</taxon>
        <taxon>Mycosphaerellaceae</taxon>
        <taxon>Cercospora</taxon>
    </lineage>
</organism>
<reference evidence="4" key="1">
    <citation type="journal article" date="2017" name="bioRxiv">
        <title>Conservation of a gene cluster reveals novel cercosporin biosynthetic mechanisms and extends production to the genus Colletotrichum.</title>
        <authorList>
            <person name="de Jonge R."/>
            <person name="Ebert M.K."/>
            <person name="Huitt-Roehl C.R."/>
            <person name="Pal P."/>
            <person name="Suttle J.C."/>
            <person name="Spanner R.E."/>
            <person name="Neubauer J.D."/>
            <person name="Jurick W.M.II."/>
            <person name="Stott K.A."/>
            <person name="Secor G.A."/>
            <person name="Thomma B.P.H.J."/>
            <person name="Van de Peer Y."/>
            <person name="Townsend C.A."/>
            <person name="Bolton M.D."/>
        </authorList>
    </citation>
    <scope>NUCLEOTIDE SEQUENCE [LARGE SCALE GENOMIC DNA]</scope>
    <source>
        <strain evidence="4">CBS538.71</strain>
    </source>
</reference>
<dbReference type="SMART" id="SM00240">
    <property type="entry name" value="FHA"/>
    <property type="match status" value="1"/>
</dbReference>
<dbReference type="SUPFAM" id="SSF49879">
    <property type="entry name" value="SMAD/FHA domain"/>
    <property type="match status" value="1"/>
</dbReference>
<name>A0A2S6CDT2_9PEZI</name>
<gene>
    <name evidence="3" type="ORF">CBER1_00035</name>
</gene>
<evidence type="ECO:0000259" key="2">
    <source>
        <dbReference type="PROSITE" id="PS50006"/>
    </source>
</evidence>